<keyword evidence="2" id="KW-1185">Reference proteome</keyword>
<sequence length="240" mass="25615">MQRLVFDLRQIDELAIVAEIHVSQFRVAIEAERLDDEGLELAGEKIGEEEGSNIVVPACGKIGVAREERVAMRSGNPLDALFLAEPVEEAAGAAIGIGDEDALKAVGTGPGDRFAKAGYDLFRRVVPDGGKTVQLDMVELVGLADRKNFARDGTAADNVNFPWLCTFSCRRCVFHLYSTLHQPRGIMVMTTKSLATIGAILLALATLSSCANTIRGMGRDTANAVNATESAGRNVARAAN</sequence>
<proteinExistence type="predicted"/>
<dbReference type="eggNOG" id="ENOG502ZIY4">
    <property type="taxonomic scope" value="Bacteria"/>
</dbReference>
<dbReference type="KEGG" id="rhi:NGR_c18390"/>
<evidence type="ECO:0000313" key="2">
    <source>
        <dbReference type="Proteomes" id="UP000001054"/>
    </source>
</evidence>
<dbReference type="HOGENOM" id="CLU_1155652_0_0_5"/>
<reference evidence="1 2" key="1">
    <citation type="journal article" date="2009" name="Appl. Environ. Microbiol.">
        <title>Rhizobium sp. strain NGR234 possesses a remarkable number of secretion systems.</title>
        <authorList>
            <person name="Schmeisser C."/>
            <person name="Liesegang H."/>
            <person name="Krysciak D."/>
            <person name="Bakkou N."/>
            <person name="Le Quere A."/>
            <person name="Wollherr A."/>
            <person name="Heinemeyer I."/>
            <person name="Morgenstern B."/>
            <person name="Pommerening-Roeser A."/>
            <person name="Flores M."/>
            <person name="Palacios R."/>
            <person name="Brenner S."/>
            <person name="Gottschalk G."/>
            <person name="Schmitz R.A."/>
            <person name="Broughton W.J."/>
            <person name="Perret X."/>
            <person name="Strittmatter A.W."/>
            <person name="Streit W.R."/>
        </authorList>
    </citation>
    <scope>NUCLEOTIDE SEQUENCE [LARGE SCALE GENOMIC DNA]</scope>
    <source>
        <strain evidence="2">NBRC 101917 / NGR234</strain>
    </source>
</reference>
<dbReference type="Proteomes" id="UP000001054">
    <property type="component" value="Chromosome"/>
</dbReference>
<name>C3MDT4_SINFN</name>
<dbReference type="AlphaFoldDB" id="C3MDT4"/>
<organism evidence="1 2">
    <name type="scientific">Sinorhizobium fredii (strain NBRC 101917 / NGR234)</name>
    <dbReference type="NCBI Taxonomy" id="394"/>
    <lineage>
        <taxon>Bacteria</taxon>
        <taxon>Pseudomonadati</taxon>
        <taxon>Pseudomonadota</taxon>
        <taxon>Alphaproteobacteria</taxon>
        <taxon>Hyphomicrobiales</taxon>
        <taxon>Rhizobiaceae</taxon>
        <taxon>Sinorhizobium/Ensifer group</taxon>
        <taxon>Sinorhizobium</taxon>
    </lineage>
</organism>
<accession>C3MDT4</accession>
<dbReference type="EMBL" id="CP001389">
    <property type="protein sequence ID" value="ACP25603.1"/>
    <property type="molecule type" value="Genomic_DNA"/>
</dbReference>
<gene>
    <name evidence="1" type="ordered locus">NGR_c18390</name>
</gene>
<evidence type="ECO:0000313" key="1">
    <source>
        <dbReference type="EMBL" id="ACP25603.1"/>
    </source>
</evidence>
<protein>
    <submittedName>
        <fullName evidence="1">Uncharacterized protein</fullName>
    </submittedName>
</protein>